<proteinExistence type="predicted"/>
<evidence type="ECO:0000313" key="2">
    <source>
        <dbReference type="Proteomes" id="UP000571084"/>
    </source>
</evidence>
<organism evidence="1 2">
    <name type="scientific">Glaciimonas immobilis</name>
    <dbReference type="NCBI Taxonomy" id="728004"/>
    <lineage>
        <taxon>Bacteria</taxon>
        <taxon>Pseudomonadati</taxon>
        <taxon>Pseudomonadota</taxon>
        <taxon>Betaproteobacteria</taxon>
        <taxon>Burkholderiales</taxon>
        <taxon>Oxalobacteraceae</taxon>
        <taxon>Glaciimonas</taxon>
    </lineage>
</organism>
<reference evidence="1 2" key="1">
    <citation type="submission" date="2020-08" db="EMBL/GenBank/DDBJ databases">
        <title>Genomic Encyclopedia of Type Strains, Phase IV (KMG-IV): sequencing the most valuable type-strain genomes for metagenomic binning, comparative biology and taxonomic classification.</title>
        <authorList>
            <person name="Goeker M."/>
        </authorList>
    </citation>
    <scope>NUCLEOTIDE SEQUENCE [LARGE SCALE GENOMIC DNA]</scope>
    <source>
        <strain evidence="1 2">DSM 23240</strain>
    </source>
</reference>
<dbReference type="AlphaFoldDB" id="A0A840RYH7"/>
<dbReference type="EMBL" id="JACHHQ010000012">
    <property type="protein sequence ID" value="MBB5202282.1"/>
    <property type="molecule type" value="Genomic_DNA"/>
</dbReference>
<keyword evidence="2" id="KW-1185">Reference proteome</keyword>
<accession>A0A840RYH7</accession>
<comment type="caution">
    <text evidence="1">The sequence shown here is derived from an EMBL/GenBank/DDBJ whole genome shotgun (WGS) entry which is preliminary data.</text>
</comment>
<sequence>MAVCIGYFLAELASLHACGDRLFKFVDRTFNLNVKTSLRILQFFLDKLEAQPEDTVFAHFELVPNHFELDAFAGGVPENTGQVVANEAQAVTRDVNRAKHRFLAK</sequence>
<evidence type="ECO:0000313" key="1">
    <source>
        <dbReference type="EMBL" id="MBB5202282.1"/>
    </source>
</evidence>
<protein>
    <submittedName>
        <fullName evidence="1">Uncharacterized protein</fullName>
    </submittedName>
</protein>
<dbReference type="Proteomes" id="UP000571084">
    <property type="component" value="Unassembled WGS sequence"/>
</dbReference>
<gene>
    <name evidence="1" type="ORF">HNR39_004146</name>
</gene>
<name>A0A840RYH7_9BURK</name>